<dbReference type="PIRSF" id="PIRSF000409">
    <property type="entry name" value="Ada"/>
    <property type="match status" value="1"/>
</dbReference>
<keyword evidence="10" id="KW-1185">Reference proteome</keyword>
<evidence type="ECO:0000259" key="8">
    <source>
        <dbReference type="PROSITE" id="PS01124"/>
    </source>
</evidence>
<evidence type="ECO:0000256" key="4">
    <source>
        <dbReference type="ARBA" id="ARBA00022763"/>
    </source>
</evidence>
<sequence length="351" mass="40482">MFNEHQRQEYYQALINKDDRYENIFFVAVKTIGVFCRPTCPARKPKFENCEFYKTAKEALHASYRPCQRCKPLSHPCEVSDLVRTLVNAIELNSAKRWKDSDFDELSVDASTARRQLKKRFGMTFVEYVRARCMGISMKQIRMGESVINTQIDMDYESSSGFRDAFSKIMGGSPTKFNRHLNILKAAWLDTPLDAMIVISDEKLLYLLEFIDRKGLEREIERLRIKMESAIIPGSTEPILMIEEELKLYFNGTLQKFNTPIHLLGSPFQKMAWQELINIPYGETRSYLNQVKALGKPTSYRAIANANGMNQLAIIIPCHRIINSNGELGGYGGGLHRNKWLIDHERKFTTN</sequence>
<dbReference type="Gene3D" id="3.40.10.10">
    <property type="entry name" value="DNA Methylphosphotriester Repair Domain"/>
    <property type="match status" value="1"/>
</dbReference>
<dbReference type="CDD" id="cd06445">
    <property type="entry name" value="ATase"/>
    <property type="match status" value="1"/>
</dbReference>
<evidence type="ECO:0000256" key="5">
    <source>
        <dbReference type="ARBA" id="ARBA00023159"/>
    </source>
</evidence>
<evidence type="ECO:0000256" key="2">
    <source>
        <dbReference type="ARBA" id="ARBA00022603"/>
    </source>
</evidence>
<evidence type="ECO:0000313" key="10">
    <source>
        <dbReference type="Proteomes" id="UP001642485"/>
    </source>
</evidence>
<dbReference type="InterPro" id="IPR001497">
    <property type="entry name" value="MethylDNA_cys_MeTrfase_AS"/>
</dbReference>
<dbReference type="Gene3D" id="1.10.10.10">
    <property type="entry name" value="Winged helix-like DNA-binding domain superfamily/Winged helix DNA-binding domain"/>
    <property type="match status" value="1"/>
</dbReference>
<comment type="catalytic activity">
    <reaction evidence="1">
        <text>a 4-O-methyl-thymidine in DNA + L-cysteinyl-[protein] = a thymidine in DNA + S-methyl-L-cysteinyl-[protein]</text>
        <dbReference type="Rhea" id="RHEA:53428"/>
        <dbReference type="Rhea" id="RHEA-COMP:10131"/>
        <dbReference type="Rhea" id="RHEA-COMP:10132"/>
        <dbReference type="Rhea" id="RHEA-COMP:13555"/>
        <dbReference type="Rhea" id="RHEA-COMP:13556"/>
        <dbReference type="ChEBI" id="CHEBI:29950"/>
        <dbReference type="ChEBI" id="CHEBI:82612"/>
        <dbReference type="ChEBI" id="CHEBI:137386"/>
        <dbReference type="ChEBI" id="CHEBI:137387"/>
        <dbReference type="EC" id="2.1.1.63"/>
    </reaction>
</comment>
<dbReference type="InterPro" id="IPR016221">
    <property type="entry name" value="Bifunct_regulatory_prot_Ada"/>
</dbReference>
<dbReference type="Gene3D" id="1.10.10.60">
    <property type="entry name" value="Homeodomain-like"/>
    <property type="match status" value="1"/>
</dbReference>
<keyword evidence="6" id="KW-0234">DNA repair</keyword>
<dbReference type="InterPro" id="IPR036631">
    <property type="entry name" value="MGMT_N_sf"/>
</dbReference>
<dbReference type="PANTHER" id="PTHR10815">
    <property type="entry name" value="METHYLATED-DNA--PROTEIN-CYSTEINE METHYLTRANSFERASE"/>
    <property type="match status" value="1"/>
</dbReference>
<dbReference type="EMBL" id="OZ018776">
    <property type="protein sequence ID" value="CAK9121677.1"/>
    <property type="molecule type" value="Genomic_DNA"/>
</dbReference>
<evidence type="ECO:0000313" key="9">
    <source>
        <dbReference type="EMBL" id="CAK9121677.1"/>
    </source>
</evidence>
<organism evidence="9 10">
    <name type="scientific">Rickettsia helvetica</name>
    <dbReference type="NCBI Taxonomy" id="35789"/>
    <lineage>
        <taxon>Bacteria</taxon>
        <taxon>Pseudomonadati</taxon>
        <taxon>Pseudomonadota</taxon>
        <taxon>Alphaproteobacteria</taxon>
        <taxon>Rickettsiales</taxon>
        <taxon>Rickettsiaceae</taxon>
        <taxon>Rickettsieae</taxon>
        <taxon>Rickettsia</taxon>
        <taxon>spotted fever group</taxon>
    </lineage>
</organism>
<dbReference type="InterPro" id="IPR036217">
    <property type="entry name" value="MethylDNA_cys_MeTrfase_DNAb"/>
</dbReference>
<proteinExistence type="predicted"/>
<comment type="catalytic activity">
    <reaction evidence="7">
        <text>a 6-O-methyl-2'-deoxyguanosine in DNA + L-cysteinyl-[protein] = S-methyl-L-cysteinyl-[protein] + a 2'-deoxyguanosine in DNA</text>
        <dbReference type="Rhea" id="RHEA:24000"/>
        <dbReference type="Rhea" id="RHEA-COMP:10131"/>
        <dbReference type="Rhea" id="RHEA-COMP:10132"/>
        <dbReference type="Rhea" id="RHEA-COMP:11367"/>
        <dbReference type="Rhea" id="RHEA-COMP:11368"/>
        <dbReference type="ChEBI" id="CHEBI:29950"/>
        <dbReference type="ChEBI" id="CHEBI:82612"/>
        <dbReference type="ChEBI" id="CHEBI:85445"/>
        <dbReference type="ChEBI" id="CHEBI:85448"/>
        <dbReference type="EC" id="2.1.1.63"/>
    </reaction>
</comment>
<dbReference type="PROSITE" id="PS00374">
    <property type="entry name" value="MGMT"/>
    <property type="match status" value="1"/>
</dbReference>
<dbReference type="Pfam" id="PF12833">
    <property type="entry name" value="HTH_18"/>
    <property type="match status" value="1"/>
</dbReference>
<dbReference type="SMART" id="SM00342">
    <property type="entry name" value="HTH_ARAC"/>
    <property type="match status" value="1"/>
</dbReference>
<dbReference type="SUPFAM" id="SSF46767">
    <property type="entry name" value="Methylated DNA-protein cysteine methyltransferase, C-terminal domain"/>
    <property type="match status" value="1"/>
</dbReference>
<gene>
    <name evidence="9" type="ORF">OB144RH_07815</name>
</gene>
<dbReference type="InterPro" id="IPR014048">
    <property type="entry name" value="MethylDNA_cys_MeTrfase_DNA-bd"/>
</dbReference>
<evidence type="ECO:0000256" key="1">
    <source>
        <dbReference type="ARBA" id="ARBA00001286"/>
    </source>
</evidence>
<dbReference type="PANTHER" id="PTHR10815:SF5">
    <property type="entry name" value="METHYLATED-DNA--PROTEIN-CYSTEINE METHYLTRANSFERASE"/>
    <property type="match status" value="1"/>
</dbReference>
<feature type="domain" description="HTH araC/xylS-type" evidence="8">
    <location>
        <begin position="104"/>
        <end position="180"/>
    </location>
</feature>
<dbReference type="InterPro" id="IPR018060">
    <property type="entry name" value="HTH_AraC"/>
</dbReference>
<dbReference type="PROSITE" id="PS01124">
    <property type="entry name" value="HTH_ARAC_FAMILY_2"/>
    <property type="match status" value="1"/>
</dbReference>
<evidence type="ECO:0000256" key="7">
    <source>
        <dbReference type="ARBA" id="ARBA00049348"/>
    </source>
</evidence>
<evidence type="ECO:0000256" key="3">
    <source>
        <dbReference type="ARBA" id="ARBA00022679"/>
    </source>
</evidence>
<dbReference type="SUPFAM" id="SSF53155">
    <property type="entry name" value="Methylated DNA-protein cysteine methyltransferase domain"/>
    <property type="match status" value="1"/>
</dbReference>
<dbReference type="InterPro" id="IPR004026">
    <property type="entry name" value="Ada_DNA_repair_Zn-bd"/>
</dbReference>
<dbReference type="NCBIfam" id="TIGR00589">
    <property type="entry name" value="ogt"/>
    <property type="match status" value="1"/>
</dbReference>
<keyword evidence="5" id="KW-0010">Activator</keyword>
<dbReference type="InterPro" id="IPR035451">
    <property type="entry name" value="Ada-like_dom_sf"/>
</dbReference>
<reference evidence="9 10" key="1">
    <citation type="submission" date="2024-02" db="EMBL/GenBank/DDBJ databases">
        <authorList>
            <person name="Nijsse B."/>
            <person name="Sprong H."/>
        </authorList>
    </citation>
    <scope>NUCLEOTIDE SEQUENCE [LARGE SCALE GENOMIC DNA]</scope>
    <source>
        <strain evidence="9">OB144</strain>
    </source>
</reference>
<protein>
    <submittedName>
        <fullName evidence="9">Methylated-DNA-[]-cysteine S-methyltransferase family protein</fullName>
    </submittedName>
</protein>
<keyword evidence="2" id="KW-0489">Methyltransferase</keyword>
<accession>A0ABM9NDM0</accession>
<dbReference type="Proteomes" id="UP001642485">
    <property type="component" value="Chromosome"/>
</dbReference>
<dbReference type="InterPro" id="IPR036388">
    <property type="entry name" value="WH-like_DNA-bd_sf"/>
</dbReference>
<dbReference type="Pfam" id="PF02805">
    <property type="entry name" value="Ada_Zn_binding"/>
    <property type="match status" value="1"/>
</dbReference>
<keyword evidence="4" id="KW-0227">DNA damage</keyword>
<dbReference type="Pfam" id="PF01035">
    <property type="entry name" value="DNA_binding_1"/>
    <property type="match status" value="1"/>
</dbReference>
<dbReference type="SUPFAM" id="SSF57884">
    <property type="entry name" value="Ada DNA repair protein, N-terminal domain (N-Ada 10)"/>
    <property type="match status" value="1"/>
</dbReference>
<keyword evidence="3" id="KW-0808">Transferase</keyword>
<name>A0ABM9NDM0_RICHE</name>
<evidence type="ECO:0000256" key="6">
    <source>
        <dbReference type="ARBA" id="ARBA00023204"/>
    </source>
</evidence>